<dbReference type="Gene3D" id="3.40.50.150">
    <property type="entry name" value="Vaccinia Virus protein VP39"/>
    <property type="match status" value="1"/>
</dbReference>
<dbReference type="InterPro" id="IPR029063">
    <property type="entry name" value="SAM-dependent_MTases_sf"/>
</dbReference>
<reference evidence="2 3" key="1">
    <citation type="submission" date="2019-08" db="EMBL/GenBank/DDBJ databases">
        <authorList>
            <person name="Herpell B J."/>
        </authorList>
    </citation>
    <scope>NUCLEOTIDE SEQUENCE [LARGE SCALE GENOMIC DNA]</scope>
    <source>
        <strain evidence="3">Msb3</strain>
    </source>
</reference>
<protein>
    <submittedName>
        <fullName evidence="2">Uncharacterized protein</fullName>
    </submittedName>
</protein>
<name>A0A5Q4ZL17_9BURK</name>
<sequence length="136" mass="14866">MSANHHHFRQALAELLKGPPGSPVPVVNDGMRTRSLRIGPFDIQSSVRKRAPFELDLPYTRAMRAFGLFQHAPRDILIVGPGGGVIAGGLHTRAKALTTSPGLDLCRHVKRMEHHHRKDSVSGYPSSGEPAVEHDI</sequence>
<gene>
    <name evidence="2" type="ORF">PDMSB3_3121</name>
</gene>
<feature type="region of interest" description="Disordered" evidence="1">
    <location>
        <begin position="114"/>
        <end position="136"/>
    </location>
</feature>
<evidence type="ECO:0000256" key="1">
    <source>
        <dbReference type="SAM" id="MobiDB-lite"/>
    </source>
</evidence>
<evidence type="ECO:0000313" key="2">
    <source>
        <dbReference type="EMBL" id="VVD34405.1"/>
    </source>
</evidence>
<dbReference type="EMBL" id="LR699554">
    <property type="protein sequence ID" value="VVD34405.1"/>
    <property type="molecule type" value="Genomic_DNA"/>
</dbReference>
<accession>A0A5Q4ZL17</accession>
<keyword evidence="3" id="KW-1185">Reference proteome</keyword>
<dbReference type="Proteomes" id="UP000325811">
    <property type="component" value="Chromosome II"/>
</dbReference>
<organism evidence="2 3">
    <name type="scientific">Paraburkholderia dioscoreae</name>
    <dbReference type="NCBI Taxonomy" id="2604047"/>
    <lineage>
        <taxon>Bacteria</taxon>
        <taxon>Pseudomonadati</taxon>
        <taxon>Pseudomonadota</taxon>
        <taxon>Betaproteobacteria</taxon>
        <taxon>Burkholderiales</taxon>
        <taxon>Burkholderiaceae</taxon>
        <taxon>Paraburkholderia</taxon>
    </lineage>
</organism>
<dbReference type="RefSeq" id="WP_007178413.1">
    <property type="nucleotide sequence ID" value="NZ_LR699554.1"/>
</dbReference>
<dbReference type="KEGG" id="pdio:PDMSB3_3121.1"/>
<evidence type="ECO:0000313" key="3">
    <source>
        <dbReference type="Proteomes" id="UP000325811"/>
    </source>
</evidence>
<dbReference type="AlphaFoldDB" id="A0A5Q4ZL17"/>
<proteinExistence type="predicted"/>